<organism evidence="1 2">
    <name type="scientific">Mucilaginibacter dorajii</name>
    <dbReference type="NCBI Taxonomy" id="692994"/>
    <lineage>
        <taxon>Bacteria</taxon>
        <taxon>Pseudomonadati</taxon>
        <taxon>Bacteroidota</taxon>
        <taxon>Sphingobacteriia</taxon>
        <taxon>Sphingobacteriales</taxon>
        <taxon>Sphingobacteriaceae</taxon>
        <taxon>Mucilaginibacter</taxon>
    </lineage>
</organism>
<dbReference type="InterPro" id="IPR021284">
    <property type="entry name" value="DUF2750"/>
</dbReference>
<proteinExistence type="predicted"/>
<dbReference type="Pfam" id="PF11042">
    <property type="entry name" value="DUF2750"/>
    <property type="match status" value="1"/>
</dbReference>
<accession>A0ABP7PLC9</accession>
<dbReference type="Proteomes" id="UP001500742">
    <property type="component" value="Unassembled WGS sequence"/>
</dbReference>
<evidence type="ECO:0008006" key="3">
    <source>
        <dbReference type="Google" id="ProtNLM"/>
    </source>
</evidence>
<gene>
    <name evidence="1" type="ORF">GCM10022210_15080</name>
</gene>
<evidence type="ECO:0000313" key="2">
    <source>
        <dbReference type="Proteomes" id="UP001500742"/>
    </source>
</evidence>
<comment type="caution">
    <text evidence="1">The sequence shown here is derived from an EMBL/GenBank/DDBJ whole genome shotgun (WGS) entry which is preliminary data.</text>
</comment>
<name>A0ABP7PLC9_9SPHI</name>
<keyword evidence="2" id="KW-1185">Reference proteome</keyword>
<sequence length="159" mass="17862">MNKPVGCLEKYNRMSQDTAAIELKYQLFVERVAATKLVWALTSKQGWANSHAQHDEEVGVVPFWSDRALAKICARDDWRSFTPTEIPLAEFLENWCVGMAENGTLAGINWDATMIGKEADTLNVALDILNRLSAINSAITFKNYSSINEFITEISEPFD</sequence>
<evidence type="ECO:0000313" key="1">
    <source>
        <dbReference type="EMBL" id="GAA3967334.1"/>
    </source>
</evidence>
<reference evidence="2" key="1">
    <citation type="journal article" date="2019" name="Int. J. Syst. Evol. Microbiol.">
        <title>The Global Catalogue of Microorganisms (GCM) 10K type strain sequencing project: providing services to taxonomists for standard genome sequencing and annotation.</title>
        <authorList>
            <consortium name="The Broad Institute Genomics Platform"/>
            <consortium name="The Broad Institute Genome Sequencing Center for Infectious Disease"/>
            <person name="Wu L."/>
            <person name="Ma J."/>
        </authorList>
    </citation>
    <scope>NUCLEOTIDE SEQUENCE [LARGE SCALE GENOMIC DNA]</scope>
    <source>
        <strain evidence="2">JCM 16601</strain>
    </source>
</reference>
<protein>
    <recommendedName>
        <fullName evidence="3">DUF2750 domain-containing protein</fullName>
    </recommendedName>
</protein>
<dbReference type="EMBL" id="BAAAZC010000009">
    <property type="protein sequence ID" value="GAA3967334.1"/>
    <property type="molecule type" value="Genomic_DNA"/>
</dbReference>